<evidence type="ECO:0000313" key="2">
    <source>
        <dbReference type="Proteomes" id="UP001165492"/>
    </source>
</evidence>
<reference evidence="1" key="1">
    <citation type="submission" date="2021-11" db="EMBL/GenBank/DDBJ databases">
        <title>Description of a new species Pelosinus isolated from the bottom sediments of Lake Baikal.</title>
        <authorList>
            <person name="Zakharyuk A."/>
        </authorList>
    </citation>
    <scope>NUCLEOTIDE SEQUENCE</scope>
    <source>
        <strain evidence="1">Bkl1</strain>
    </source>
</reference>
<proteinExistence type="predicted"/>
<organism evidence="1 2">
    <name type="scientific">Pelosinus baikalensis</name>
    <dbReference type="NCBI Taxonomy" id="2892015"/>
    <lineage>
        <taxon>Bacteria</taxon>
        <taxon>Bacillati</taxon>
        <taxon>Bacillota</taxon>
        <taxon>Negativicutes</taxon>
        <taxon>Selenomonadales</taxon>
        <taxon>Sporomusaceae</taxon>
        <taxon>Pelosinus</taxon>
    </lineage>
</organism>
<name>A0ABS8HX38_9FIRM</name>
<comment type="caution">
    <text evidence="1">The sequence shown here is derived from an EMBL/GenBank/DDBJ whole genome shotgun (WGS) entry which is preliminary data.</text>
</comment>
<dbReference type="Proteomes" id="UP001165492">
    <property type="component" value="Unassembled WGS sequence"/>
</dbReference>
<dbReference type="EMBL" id="JAJHJB010000022">
    <property type="protein sequence ID" value="MCC5466712.1"/>
    <property type="molecule type" value="Genomic_DNA"/>
</dbReference>
<keyword evidence="2" id="KW-1185">Reference proteome</keyword>
<accession>A0ABS8HX38</accession>
<sequence>MEDEEIKEKLRSAMKRKMQPDLWLPGSKDLAKASIQATHKPKTKLMKEIGIKAIVRRKRPYYGKKN</sequence>
<gene>
    <name evidence="1" type="ORF">LMF89_15300</name>
</gene>
<protein>
    <submittedName>
        <fullName evidence="1">Uncharacterized protein</fullName>
    </submittedName>
</protein>
<evidence type="ECO:0000313" key="1">
    <source>
        <dbReference type="EMBL" id="MCC5466712.1"/>
    </source>
</evidence>